<comment type="caution">
    <text evidence="2">The sequence shown here is derived from an EMBL/GenBank/DDBJ whole genome shotgun (WGS) entry which is preliminary data.</text>
</comment>
<dbReference type="Proteomes" id="UP000275408">
    <property type="component" value="Unassembled WGS sequence"/>
</dbReference>
<dbReference type="Gene3D" id="3.60.10.10">
    <property type="entry name" value="Endonuclease/exonuclease/phosphatase"/>
    <property type="match status" value="1"/>
</dbReference>
<protein>
    <recommendedName>
        <fullName evidence="4">Endonuclease/exonuclease/phosphatase domain-containing protein</fullName>
    </recommendedName>
</protein>
<reference evidence="2 3" key="1">
    <citation type="journal article" date="2018" name="Sci. Rep.">
        <title>Comparative analysis of the Pocillopora damicornis genome highlights role of immune system in coral evolution.</title>
        <authorList>
            <person name="Cunning R."/>
            <person name="Bay R.A."/>
            <person name="Gillette P."/>
            <person name="Baker A.C."/>
            <person name="Traylor-Knowles N."/>
        </authorList>
    </citation>
    <scope>NUCLEOTIDE SEQUENCE [LARGE SCALE GENOMIC DNA]</scope>
    <source>
        <strain evidence="2">RSMAS</strain>
        <tissue evidence="2">Whole animal</tissue>
    </source>
</reference>
<dbReference type="AlphaFoldDB" id="A0A3M6T8F0"/>
<dbReference type="OrthoDB" id="5967537at2759"/>
<gene>
    <name evidence="2" type="ORF">pdam_00007878</name>
</gene>
<evidence type="ECO:0008006" key="4">
    <source>
        <dbReference type="Google" id="ProtNLM"/>
    </source>
</evidence>
<feature type="compositionally biased region" description="Low complexity" evidence="1">
    <location>
        <begin position="305"/>
        <end position="317"/>
    </location>
</feature>
<feature type="region of interest" description="Disordered" evidence="1">
    <location>
        <begin position="351"/>
        <end position="375"/>
    </location>
</feature>
<proteinExistence type="predicted"/>
<organism evidence="2 3">
    <name type="scientific">Pocillopora damicornis</name>
    <name type="common">Cauliflower coral</name>
    <name type="synonym">Millepora damicornis</name>
    <dbReference type="NCBI Taxonomy" id="46731"/>
    <lineage>
        <taxon>Eukaryota</taxon>
        <taxon>Metazoa</taxon>
        <taxon>Cnidaria</taxon>
        <taxon>Anthozoa</taxon>
        <taxon>Hexacorallia</taxon>
        <taxon>Scleractinia</taxon>
        <taxon>Astrocoeniina</taxon>
        <taxon>Pocilloporidae</taxon>
        <taxon>Pocillopora</taxon>
    </lineage>
</organism>
<sequence>MEDPTIYEGVFDNLMQQIEEGENAEEIVRNIKESTLQGRLKTPENPSYFIMTINMSSNHHVKGSAQKRRDLLSVILRSALTAIIFCQELPGKFKTEVVPKGYEYRENKPEAAVMWDSKHFDGSSEGLETDNPELTELSDKKGHASKLLSRISMVKLTPLGQERNESILAVSFHGPYIGKTKKERSEIFQSLAEFLDKVIKLRRIRSYIVGGDFNFDTQEVEPPKEVVIASFESSPRSKEKQKKSARFIPNKDNFLWYPDKAVIKVSWTRAFVFGNENDKSSDLTKEDYKTVHKSLAKEITKKTDATASGATGTTKASEATEETKATDLLDHDPVVGVLVFLPPPKEVRQDLSKTFENISMSDSREGAEAANPGTE</sequence>
<dbReference type="SUPFAM" id="SSF56219">
    <property type="entry name" value="DNase I-like"/>
    <property type="match status" value="1"/>
</dbReference>
<evidence type="ECO:0000256" key="1">
    <source>
        <dbReference type="SAM" id="MobiDB-lite"/>
    </source>
</evidence>
<feature type="region of interest" description="Disordered" evidence="1">
    <location>
        <begin position="304"/>
        <end position="328"/>
    </location>
</feature>
<evidence type="ECO:0000313" key="2">
    <source>
        <dbReference type="EMBL" id="RMX37603.1"/>
    </source>
</evidence>
<evidence type="ECO:0000313" key="3">
    <source>
        <dbReference type="Proteomes" id="UP000275408"/>
    </source>
</evidence>
<dbReference type="OMA" id="AYFTITI"/>
<name>A0A3M6T8F0_POCDA</name>
<accession>A0A3M6T8F0</accession>
<dbReference type="InterPro" id="IPR036691">
    <property type="entry name" value="Endo/exonu/phosph_ase_sf"/>
</dbReference>
<keyword evidence="3" id="KW-1185">Reference proteome</keyword>
<dbReference type="EMBL" id="RCHS01004094">
    <property type="protein sequence ID" value="RMX37603.1"/>
    <property type="molecule type" value="Genomic_DNA"/>
</dbReference>